<comment type="caution">
    <text evidence="2">The sequence shown here is derived from an EMBL/GenBank/DDBJ whole genome shotgun (WGS) entry which is preliminary data.</text>
</comment>
<dbReference type="InterPro" id="IPR029479">
    <property type="entry name" value="Nitroreductase"/>
</dbReference>
<dbReference type="STRING" id="1802617.A2886_02340"/>
<feature type="domain" description="Nitroreductase" evidence="1">
    <location>
        <begin position="136"/>
        <end position="305"/>
    </location>
</feature>
<dbReference type="CDD" id="cd02142">
    <property type="entry name" value="McbC_SagB-like_oxidoreductase"/>
    <property type="match status" value="1"/>
</dbReference>
<proteinExistence type="predicted"/>
<evidence type="ECO:0000313" key="3">
    <source>
        <dbReference type="Proteomes" id="UP000176608"/>
    </source>
</evidence>
<sequence length="309" mass="33927">MLRKDSHPLVCAYGYKDKNSFVFILPGKEVRIEGANGLISFLLPRCAGYTTLEQICSAAYPKYSREEAVEVLSTLSKEGVVTEPDSYFLLAHLAGSNPMPFFKNLGDREIAAMLEQPNGLLDTTVGVQIDLIQLLQKRKSIRNFNGNPIPEEILRTLLWAMYGKANNHGTVPSGGGLYPLMLHTIILNGNTGVFVPEKDSIKKVGEVDSQKVNEIFFDGLAEIGGIAAIVVISSKFQKTTQKYSNRGYRFALLEAGHAAQNCYLYCAESSLIGSVEYGGFDDYKLAKLIGLSFPEEAPLITMLIGVKDE</sequence>
<dbReference type="AlphaFoldDB" id="A0A1F4UTT1"/>
<reference evidence="2 3" key="1">
    <citation type="journal article" date="2016" name="Nat. Commun.">
        <title>Thousands of microbial genomes shed light on interconnected biogeochemical processes in an aquifer system.</title>
        <authorList>
            <person name="Anantharaman K."/>
            <person name="Brown C.T."/>
            <person name="Hug L.A."/>
            <person name="Sharon I."/>
            <person name="Castelle C.J."/>
            <person name="Probst A.J."/>
            <person name="Thomas B.C."/>
            <person name="Singh A."/>
            <person name="Wilkins M.J."/>
            <person name="Karaoz U."/>
            <person name="Brodie E.L."/>
            <person name="Williams K.H."/>
            <person name="Hubbard S.S."/>
            <person name="Banfield J.F."/>
        </authorList>
    </citation>
    <scope>NUCLEOTIDE SEQUENCE [LARGE SCALE GENOMIC DNA]</scope>
</reference>
<protein>
    <recommendedName>
        <fullName evidence="1">Nitroreductase domain-containing protein</fullName>
    </recommendedName>
</protein>
<organism evidence="2 3">
    <name type="scientific">candidate division WWE3 bacterium RIFCSPHIGHO2_01_FULL_42_13</name>
    <dbReference type="NCBI Taxonomy" id="1802617"/>
    <lineage>
        <taxon>Bacteria</taxon>
        <taxon>Katanobacteria</taxon>
    </lineage>
</organism>
<dbReference type="Pfam" id="PF00881">
    <property type="entry name" value="Nitroreductase"/>
    <property type="match status" value="1"/>
</dbReference>
<dbReference type="InterPro" id="IPR000415">
    <property type="entry name" value="Nitroreductase-like"/>
</dbReference>
<dbReference type="Proteomes" id="UP000176608">
    <property type="component" value="Unassembled WGS sequence"/>
</dbReference>
<dbReference type="InterPro" id="IPR052544">
    <property type="entry name" value="Bacteriocin_Proc_Enz"/>
</dbReference>
<dbReference type="SUPFAM" id="SSF55469">
    <property type="entry name" value="FMN-dependent nitroreductase-like"/>
    <property type="match status" value="1"/>
</dbReference>
<accession>A0A1F4UTT1</accession>
<dbReference type="GO" id="GO:0016491">
    <property type="term" value="F:oxidoreductase activity"/>
    <property type="evidence" value="ECO:0007669"/>
    <property type="project" value="InterPro"/>
</dbReference>
<gene>
    <name evidence="2" type="ORF">A2886_02340</name>
</gene>
<evidence type="ECO:0000313" key="2">
    <source>
        <dbReference type="EMBL" id="OGC47603.1"/>
    </source>
</evidence>
<dbReference type="EMBL" id="MEVA01000006">
    <property type="protein sequence ID" value="OGC47603.1"/>
    <property type="molecule type" value="Genomic_DNA"/>
</dbReference>
<evidence type="ECO:0000259" key="1">
    <source>
        <dbReference type="Pfam" id="PF00881"/>
    </source>
</evidence>
<name>A0A1F4UTT1_UNCKA</name>
<dbReference type="Gene3D" id="3.40.109.10">
    <property type="entry name" value="NADH Oxidase"/>
    <property type="match status" value="1"/>
</dbReference>
<dbReference type="PANTHER" id="PTHR43745">
    <property type="entry name" value="NITROREDUCTASE MJ1384-RELATED"/>
    <property type="match status" value="1"/>
</dbReference>
<dbReference type="PANTHER" id="PTHR43745:SF2">
    <property type="entry name" value="NITROREDUCTASE MJ1384-RELATED"/>
    <property type="match status" value="1"/>
</dbReference>